<accession>X1P2K7</accession>
<protein>
    <submittedName>
        <fullName evidence="1">Uncharacterized protein</fullName>
    </submittedName>
</protein>
<dbReference type="EMBL" id="BARV01034739">
    <property type="protein sequence ID" value="GAI50088.1"/>
    <property type="molecule type" value="Genomic_DNA"/>
</dbReference>
<feature type="non-terminal residue" evidence="1">
    <location>
        <position position="1"/>
    </location>
</feature>
<proteinExistence type="predicted"/>
<evidence type="ECO:0000313" key="1">
    <source>
        <dbReference type="EMBL" id="GAI50088.1"/>
    </source>
</evidence>
<reference evidence="1" key="1">
    <citation type="journal article" date="2014" name="Front. Microbiol.">
        <title>High frequency of phylogenetically diverse reductive dehalogenase-homologous genes in deep subseafloor sedimentary metagenomes.</title>
        <authorList>
            <person name="Kawai M."/>
            <person name="Futagami T."/>
            <person name="Toyoda A."/>
            <person name="Takaki Y."/>
            <person name="Nishi S."/>
            <person name="Hori S."/>
            <person name="Arai W."/>
            <person name="Tsubouchi T."/>
            <person name="Morono Y."/>
            <person name="Uchiyama I."/>
            <person name="Ito T."/>
            <person name="Fujiyama A."/>
            <person name="Inagaki F."/>
            <person name="Takami H."/>
        </authorList>
    </citation>
    <scope>NUCLEOTIDE SEQUENCE</scope>
    <source>
        <strain evidence="1">Expedition CK06-06</strain>
    </source>
</reference>
<gene>
    <name evidence="1" type="ORF">S06H3_54332</name>
</gene>
<name>X1P2K7_9ZZZZ</name>
<dbReference type="AlphaFoldDB" id="X1P2K7"/>
<comment type="caution">
    <text evidence="1">The sequence shown here is derived from an EMBL/GenBank/DDBJ whole genome shotgun (WGS) entry which is preliminary data.</text>
</comment>
<sequence>AKLSALGQDHHPSPSKMSMNQFYFAPQQWFNE</sequence>
<organism evidence="1">
    <name type="scientific">marine sediment metagenome</name>
    <dbReference type="NCBI Taxonomy" id="412755"/>
    <lineage>
        <taxon>unclassified sequences</taxon>
        <taxon>metagenomes</taxon>
        <taxon>ecological metagenomes</taxon>
    </lineage>
</organism>